<proteinExistence type="predicted"/>
<protein>
    <recommendedName>
        <fullName evidence="4">CUB domain-containing protein</fullName>
    </recommendedName>
</protein>
<dbReference type="AlphaFoldDB" id="A0A9W9YXR5"/>
<organism evidence="5 6">
    <name type="scientific">Desmophyllum pertusum</name>
    <dbReference type="NCBI Taxonomy" id="174260"/>
    <lineage>
        <taxon>Eukaryota</taxon>
        <taxon>Metazoa</taxon>
        <taxon>Cnidaria</taxon>
        <taxon>Anthozoa</taxon>
        <taxon>Hexacorallia</taxon>
        <taxon>Scleractinia</taxon>
        <taxon>Caryophylliina</taxon>
        <taxon>Caryophylliidae</taxon>
        <taxon>Desmophyllum</taxon>
    </lineage>
</organism>
<dbReference type="EMBL" id="MU826847">
    <property type="protein sequence ID" value="KAJ7371392.1"/>
    <property type="molecule type" value="Genomic_DNA"/>
</dbReference>
<keyword evidence="2" id="KW-1015">Disulfide bond</keyword>
<dbReference type="PANTHER" id="PTHR24251">
    <property type="entry name" value="OVOCHYMASE-RELATED"/>
    <property type="match status" value="1"/>
</dbReference>
<name>A0A9W9YXR5_9CNID</name>
<dbReference type="Pfam" id="PF00431">
    <property type="entry name" value="CUB"/>
    <property type="match status" value="3"/>
</dbReference>
<accession>A0A9W9YXR5</accession>
<dbReference type="SUPFAM" id="SSF49854">
    <property type="entry name" value="Spermadhesin, CUB domain"/>
    <property type="match status" value="3"/>
</dbReference>
<dbReference type="Proteomes" id="UP001163046">
    <property type="component" value="Unassembled WGS sequence"/>
</dbReference>
<evidence type="ECO:0000256" key="3">
    <source>
        <dbReference type="PROSITE-ProRule" id="PRU00059"/>
    </source>
</evidence>
<comment type="caution">
    <text evidence="5">The sequence shown here is derived from an EMBL/GenBank/DDBJ whole genome shotgun (WGS) entry which is preliminary data.</text>
</comment>
<evidence type="ECO:0000256" key="1">
    <source>
        <dbReference type="ARBA" id="ARBA00022737"/>
    </source>
</evidence>
<dbReference type="InterPro" id="IPR035914">
    <property type="entry name" value="Sperma_CUB_dom_sf"/>
</dbReference>
<feature type="domain" description="CUB" evidence="4">
    <location>
        <begin position="313"/>
        <end position="377"/>
    </location>
</feature>
<evidence type="ECO:0000256" key="2">
    <source>
        <dbReference type="ARBA" id="ARBA00023157"/>
    </source>
</evidence>
<dbReference type="InterPro" id="IPR000859">
    <property type="entry name" value="CUB_dom"/>
</dbReference>
<evidence type="ECO:0000313" key="5">
    <source>
        <dbReference type="EMBL" id="KAJ7371392.1"/>
    </source>
</evidence>
<dbReference type="OrthoDB" id="10009301at2759"/>
<dbReference type="Gene3D" id="2.60.120.290">
    <property type="entry name" value="Spermadhesin, CUB domain"/>
    <property type="match status" value="3"/>
</dbReference>
<reference evidence="5" key="1">
    <citation type="submission" date="2023-01" db="EMBL/GenBank/DDBJ databases">
        <title>Genome assembly of the deep-sea coral Lophelia pertusa.</title>
        <authorList>
            <person name="Herrera S."/>
            <person name="Cordes E."/>
        </authorList>
    </citation>
    <scope>NUCLEOTIDE SEQUENCE</scope>
    <source>
        <strain evidence="5">USNM1676648</strain>
        <tissue evidence="5">Polyp</tissue>
    </source>
</reference>
<evidence type="ECO:0000313" key="6">
    <source>
        <dbReference type="Proteomes" id="UP001163046"/>
    </source>
</evidence>
<dbReference type="CDD" id="cd00041">
    <property type="entry name" value="CUB"/>
    <property type="match status" value="2"/>
</dbReference>
<keyword evidence="1" id="KW-0677">Repeat</keyword>
<sequence>MFNNFCYVDDIKIKCPHTTKIEEYSGVDITMVTATSSRELCFPGNIYNNNLTLYGSQGTLKSPLVFYPLNSSCDWLITVPDGKIVKLSFDGYLDLPVWINNTCITDYVEILDGKQSTSKSKGRFCAKRREKPVISSGRYMWVRFRADNIRQKNHWDQLPEDYMGFKATFTALDKPKCFDGQSVTAFYLYNTTITSPFYPSDYYSGVECTWRVTVDNGLSSGGYVVKVTFADFDLQPYMWREQCRDGLEFYDGHNNTGSNLLGLYCGKAHPEVIYSTGQNLYVRFYNTDIYFYYYNGFSFSISAVKQEEASGICRSSNGRKEIHSLSGSSGTFFTPDYPVPDPDDATCVWTITVPAGKIVKLTFEDFDLEKLEYKRLCADTRWKKFAK</sequence>
<gene>
    <name evidence="5" type="ORF">OS493_025854</name>
</gene>
<evidence type="ECO:0000259" key="4">
    <source>
        <dbReference type="PROSITE" id="PS01180"/>
    </source>
</evidence>
<comment type="caution">
    <text evidence="3">Lacks conserved residue(s) required for the propagation of feature annotation.</text>
</comment>
<dbReference type="PROSITE" id="PS01180">
    <property type="entry name" value="CUB"/>
    <property type="match status" value="3"/>
</dbReference>
<dbReference type="SMART" id="SM00042">
    <property type="entry name" value="CUB"/>
    <property type="match status" value="2"/>
</dbReference>
<keyword evidence="6" id="KW-1185">Reference proteome</keyword>
<feature type="domain" description="CUB" evidence="4">
    <location>
        <begin position="177"/>
        <end position="304"/>
    </location>
</feature>
<dbReference type="PANTHER" id="PTHR24251:SF30">
    <property type="entry name" value="MEMBRANE FRIZZLED-RELATED PROTEIN"/>
    <property type="match status" value="1"/>
</dbReference>
<feature type="domain" description="CUB" evidence="4">
    <location>
        <begin position="42"/>
        <end position="172"/>
    </location>
</feature>